<organism evidence="2 3">
    <name type="scientific">Sphenostylis stenocarpa</name>
    <dbReference type="NCBI Taxonomy" id="92480"/>
    <lineage>
        <taxon>Eukaryota</taxon>
        <taxon>Viridiplantae</taxon>
        <taxon>Streptophyta</taxon>
        <taxon>Embryophyta</taxon>
        <taxon>Tracheophyta</taxon>
        <taxon>Spermatophyta</taxon>
        <taxon>Magnoliopsida</taxon>
        <taxon>eudicotyledons</taxon>
        <taxon>Gunneridae</taxon>
        <taxon>Pentapetalae</taxon>
        <taxon>rosids</taxon>
        <taxon>fabids</taxon>
        <taxon>Fabales</taxon>
        <taxon>Fabaceae</taxon>
        <taxon>Papilionoideae</taxon>
        <taxon>50 kb inversion clade</taxon>
        <taxon>NPAAA clade</taxon>
        <taxon>indigoferoid/millettioid clade</taxon>
        <taxon>Phaseoleae</taxon>
        <taxon>Sphenostylis</taxon>
    </lineage>
</organism>
<evidence type="ECO:0000256" key="1">
    <source>
        <dbReference type="SAM" id="MobiDB-lite"/>
    </source>
</evidence>
<dbReference type="Proteomes" id="UP001189624">
    <property type="component" value="Chromosome 4"/>
</dbReference>
<protein>
    <submittedName>
        <fullName evidence="2">Uncharacterized protein</fullName>
    </submittedName>
</protein>
<reference evidence="2" key="1">
    <citation type="submission" date="2023-10" db="EMBL/GenBank/DDBJ databases">
        <authorList>
            <person name="Domelevo Entfellner J.-B."/>
        </authorList>
    </citation>
    <scope>NUCLEOTIDE SEQUENCE</scope>
</reference>
<dbReference type="AlphaFoldDB" id="A0AA86SNE6"/>
<feature type="compositionally biased region" description="Basic and acidic residues" evidence="1">
    <location>
        <begin position="66"/>
        <end position="77"/>
    </location>
</feature>
<keyword evidence="3" id="KW-1185">Reference proteome</keyword>
<proteinExistence type="predicted"/>
<dbReference type="Gramene" id="rna-AYBTSS11_LOCUS12622">
    <property type="protein sequence ID" value="CAJ1947366.1"/>
    <property type="gene ID" value="gene-AYBTSS11_LOCUS12622"/>
</dbReference>
<feature type="region of interest" description="Disordered" evidence="1">
    <location>
        <begin position="49"/>
        <end position="77"/>
    </location>
</feature>
<name>A0AA86SNE6_9FABA</name>
<accession>A0AA86SNE6</accession>
<evidence type="ECO:0000313" key="2">
    <source>
        <dbReference type="EMBL" id="CAJ1947366.1"/>
    </source>
</evidence>
<gene>
    <name evidence="2" type="ORF">AYBTSS11_LOCUS12622</name>
</gene>
<evidence type="ECO:0000313" key="3">
    <source>
        <dbReference type="Proteomes" id="UP001189624"/>
    </source>
</evidence>
<dbReference type="EMBL" id="OY731401">
    <property type="protein sequence ID" value="CAJ1947366.1"/>
    <property type="molecule type" value="Genomic_DNA"/>
</dbReference>
<sequence length="142" mass="16241">MALYTTSVHSLSKELLLPACAKNENLCSESLTGLSTHSPLLKFSRPKEAQVVNAETNRPDRRHKERKTDLAREKPQISKETESYHDLIFDLGWKEGKALRQCFHSFTLSVTSSNSNPSKFSRENKRKTFQIFLPSKYTHSLS</sequence>